<reference evidence="2" key="2">
    <citation type="journal article" date="2023" name="BMC Genomics">
        <title>Pest status, molecular evolution, and epigenetic factors derived from the genome assembly of Frankliniella fusca, a thysanopteran phytovirus vector.</title>
        <authorList>
            <person name="Catto M.A."/>
            <person name="Labadie P.E."/>
            <person name="Jacobson A.L."/>
            <person name="Kennedy G.G."/>
            <person name="Srinivasan R."/>
            <person name="Hunt B.G."/>
        </authorList>
    </citation>
    <scope>NUCLEOTIDE SEQUENCE</scope>
    <source>
        <strain evidence="2">PL_HMW_Pooled</strain>
    </source>
</reference>
<gene>
    <name evidence="2" type="ORF">KUF71_019882</name>
</gene>
<feature type="compositionally biased region" description="Low complexity" evidence="1">
    <location>
        <begin position="71"/>
        <end position="83"/>
    </location>
</feature>
<feature type="compositionally biased region" description="Low complexity" evidence="1">
    <location>
        <begin position="91"/>
        <end position="119"/>
    </location>
</feature>
<reference evidence="2" key="1">
    <citation type="submission" date="2021-07" db="EMBL/GenBank/DDBJ databases">
        <authorList>
            <person name="Catto M.A."/>
            <person name="Jacobson A."/>
            <person name="Kennedy G."/>
            <person name="Labadie P."/>
            <person name="Hunt B.G."/>
            <person name="Srinivasan R."/>
        </authorList>
    </citation>
    <scope>NUCLEOTIDE SEQUENCE</scope>
    <source>
        <strain evidence="2">PL_HMW_Pooled</strain>
        <tissue evidence="2">Head</tissue>
    </source>
</reference>
<keyword evidence="3" id="KW-1185">Reference proteome</keyword>
<accession>A0AAE1L7Z5</accession>
<name>A0AAE1L7Z5_9NEOP</name>
<dbReference type="EMBL" id="JAHWGI010000132">
    <property type="protein sequence ID" value="KAK3909873.1"/>
    <property type="molecule type" value="Genomic_DNA"/>
</dbReference>
<evidence type="ECO:0000256" key="1">
    <source>
        <dbReference type="SAM" id="MobiDB-lite"/>
    </source>
</evidence>
<proteinExistence type="predicted"/>
<dbReference type="Proteomes" id="UP001219518">
    <property type="component" value="Unassembled WGS sequence"/>
</dbReference>
<comment type="caution">
    <text evidence="2">The sequence shown here is derived from an EMBL/GenBank/DDBJ whole genome shotgun (WGS) entry which is preliminary data.</text>
</comment>
<feature type="region of interest" description="Disordered" evidence="1">
    <location>
        <begin position="25"/>
        <end position="119"/>
    </location>
</feature>
<evidence type="ECO:0000313" key="3">
    <source>
        <dbReference type="Proteomes" id="UP001219518"/>
    </source>
</evidence>
<organism evidence="2 3">
    <name type="scientific">Frankliniella fusca</name>
    <dbReference type="NCBI Taxonomy" id="407009"/>
    <lineage>
        <taxon>Eukaryota</taxon>
        <taxon>Metazoa</taxon>
        <taxon>Ecdysozoa</taxon>
        <taxon>Arthropoda</taxon>
        <taxon>Hexapoda</taxon>
        <taxon>Insecta</taxon>
        <taxon>Pterygota</taxon>
        <taxon>Neoptera</taxon>
        <taxon>Paraneoptera</taxon>
        <taxon>Thysanoptera</taxon>
        <taxon>Terebrantia</taxon>
        <taxon>Thripoidea</taxon>
        <taxon>Thripidae</taxon>
        <taxon>Frankliniella</taxon>
    </lineage>
</organism>
<sequence>MMGSLQRAELPQPPIECRRCEAGGCHIGPQVRKRSRTVHRDQVAVTDDTPQLPPGRRRFDAVLPDEQGHDPAPAGSAGAPGQGRRARGQRSQRPPSLDQDAANEVAAAPAEPQVLTTER</sequence>
<protein>
    <submittedName>
        <fullName evidence="2">CTP synthase</fullName>
    </submittedName>
</protein>
<evidence type="ECO:0000313" key="2">
    <source>
        <dbReference type="EMBL" id="KAK3909873.1"/>
    </source>
</evidence>
<dbReference type="AlphaFoldDB" id="A0AAE1L7Z5"/>